<dbReference type="PROSITE" id="PS51194">
    <property type="entry name" value="HELICASE_CTER"/>
    <property type="match status" value="1"/>
</dbReference>
<evidence type="ECO:0000256" key="2">
    <source>
        <dbReference type="ARBA" id="ARBA00022801"/>
    </source>
</evidence>
<keyword evidence="2" id="KW-0378">Hydrolase</keyword>
<dbReference type="SMART" id="SM00487">
    <property type="entry name" value="DEXDc"/>
    <property type="match status" value="1"/>
</dbReference>
<dbReference type="GO" id="GO:0005634">
    <property type="term" value="C:nucleus"/>
    <property type="evidence" value="ECO:0007669"/>
    <property type="project" value="TreeGrafter"/>
</dbReference>
<dbReference type="InterPro" id="IPR000330">
    <property type="entry name" value="SNF2_N"/>
</dbReference>
<feature type="region of interest" description="Disordered" evidence="4">
    <location>
        <begin position="1123"/>
        <end position="1274"/>
    </location>
</feature>
<evidence type="ECO:0000256" key="4">
    <source>
        <dbReference type="SAM" id="MobiDB-lite"/>
    </source>
</evidence>
<dbReference type="InterPro" id="IPR038718">
    <property type="entry name" value="SNF2-like_sf"/>
</dbReference>
<dbReference type="GO" id="GO:0005524">
    <property type="term" value="F:ATP binding"/>
    <property type="evidence" value="ECO:0007669"/>
    <property type="project" value="UniProtKB-KW"/>
</dbReference>
<dbReference type="CDD" id="cd18793">
    <property type="entry name" value="SF2_C_SNF"/>
    <property type="match status" value="1"/>
</dbReference>
<dbReference type="InterPro" id="IPR001650">
    <property type="entry name" value="Helicase_C-like"/>
</dbReference>
<organism evidence="6 7">
    <name type="scientific">Penicillium subrubescens</name>
    <dbReference type="NCBI Taxonomy" id="1316194"/>
    <lineage>
        <taxon>Eukaryota</taxon>
        <taxon>Fungi</taxon>
        <taxon>Dikarya</taxon>
        <taxon>Ascomycota</taxon>
        <taxon>Pezizomycotina</taxon>
        <taxon>Eurotiomycetes</taxon>
        <taxon>Eurotiomycetidae</taxon>
        <taxon>Eurotiales</taxon>
        <taxon>Aspergillaceae</taxon>
        <taxon>Penicillium</taxon>
    </lineage>
</organism>
<evidence type="ECO:0000313" key="7">
    <source>
        <dbReference type="Proteomes" id="UP000186955"/>
    </source>
</evidence>
<dbReference type="GO" id="GO:0006281">
    <property type="term" value="P:DNA repair"/>
    <property type="evidence" value="ECO:0007669"/>
    <property type="project" value="TreeGrafter"/>
</dbReference>
<reference evidence="6 7" key="1">
    <citation type="submission" date="2016-10" db="EMBL/GenBank/DDBJ databases">
        <title>Genome sequence of the ascomycete fungus Penicillium subrubescens.</title>
        <authorList>
            <person name="De Vries R.P."/>
            <person name="Peng M."/>
            <person name="Dilokpimol A."/>
            <person name="Hilden K."/>
            <person name="Makela M.R."/>
            <person name="Grigoriev I."/>
            <person name="Riley R."/>
            <person name="Granchi Z."/>
        </authorList>
    </citation>
    <scope>NUCLEOTIDE SEQUENCE [LARGE SCALE GENOMIC DNA]</scope>
    <source>
        <strain evidence="6 7">CBS 132785</strain>
    </source>
</reference>
<accession>A0A1Q5UNG4</accession>
<feature type="compositionally biased region" description="Basic and acidic residues" evidence="4">
    <location>
        <begin position="866"/>
        <end position="877"/>
    </location>
</feature>
<dbReference type="GO" id="GO:0016787">
    <property type="term" value="F:hydrolase activity"/>
    <property type="evidence" value="ECO:0007669"/>
    <property type="project" value="UniProtKB-KW"/>
</dbReference>
<dbReference type="Proteomes" id="UP000186955">
    <property type="component" value="Unassembled WGS sequence"/>
</dbReference>
<feature type="compositionally biased region" description="Low complexity" evidence="4">
    <location>
        <begin position="885"/>
        <end position="895"/>
    </location>
</feature>
<dbReference type="Gene3D" id="3.40.50.300">
    <property type="entry name" value="P-loop containing nucleotide triphosphate hydrolases"/>
    <property type="match status" value="1"/>
</dbReference>
<feature type="region of interest" description="Disordered" evidence="4">
    <location>
        <begin position="856"/>
        <end position="912"/>
    </location>
</feature>
<keyword evidence="3" id="KW-0067">ATP-binding</keyword>
<evidence type="ECO:0000256" key="3">
    <source>
        <dbReference type="ARBA" id="ARBA00022840"/>
    </source>
</evidence>
<dbReference type="InterPro" id="IPR049730">
    <property type="entry name" value="SNF2/RAD54-like_C"/>
</dbReference>
<feature type="compositionally biased region" description="Polar residues" evidence="4">
    <location>
        <begin position="1206"/>
        <end position="1215"/>
    </location>
</feature>
<feature type="region of interest" description="Disordered" evidence="4">
    <location>
        <begin position="81"/>
        <end position="108"/>
    </location>
</feature>
<dbReference type="Pfam" id="PF00176">
    <property type="entry name" value="SNF2-rel_dom"/>
    <property type="match status" value="1"/>
</dbReference>
<dbReference type="InterPro" id="IPR050628">
    <property type="entry name" value="SNF2_RAD54_helicase_TF"/>
</dbReference>
<comment type="caution">
    <text evidence="6">The sequence shown here is derived from an EMBL/GenBank/DDBJ whole genome shotgun (WGS) entry which is preliminary data.</text>
</comment>
<feature type="domain" description="Helicase C-terminal" evidence="5">
    <location>
        <begin position="940"/>
        <end position="1094"/>
    </location>
</feature>
<proteinExistence type="predicted"/>
<dbReference type="Pfam" id="PF00271">
    <property type="entry name" value="Helicase_C"/>
    <property type="match status" value="1"/>
</dbReference>
<feature type="compositionally biased region" description="Polar residues" evidence="4">
    <location>
        <begin position="1186"/>
        <end position="1195"/>
    </location>
</feature>
<dbReference type="Gene3D" id="3.40.50.10810">
    <property type="entry name" value="Tandem AAA-ATPase domain"/>
    <property type="match status" value="1"/>
</dbReference>
<dbReference type="InterPro" id="IPR014001">
    <property type="entry name" value="Helicase_ATP-bd"/>
</dbReference>
<dbReference type="AlphaFoldDB" id="A0A1Q5UNG4"/>
<evidence type="ECO:0000313" key="6">
    <source>
        <dbReference type="EMBL" id="OKP14004.1"/>
    </source>
</evidence>
<feature type="compositionally biased region" description="Basic and acidic residues" evidence="4">
    <location>
        <begin position="1126"/>
        <end position="1160"/>
    </location>
</feature>
<dbReference type="SUPFAM" id="SSF52540">
    <property type="entry name" value="P-loop containing nucleoside triphosphate hydrolases"/>
    <property type="match status" value="2"/>
</dbReference>
<feature type="region of interest" description="Disordered" evidence="4">
    <location>
        <begin position="1"/>
        <end position="66"/>
    </location>
</feature>
<gene>
    <name evidence="6" type="ORF">PENSUB_273</name>
</gene>
<feature type="compositionally biased region" description="Low complexity" evidence="4">
    <location>
        <begin position="27"/>
        <end position="49"/>
    </location>
</feature>
<feature type="compositionally biased region" description="Acidic residues" evidence="4">
    <location>
        <begin position="1233"/>
        <end position="1243"/>
    </location>
</feature>
<protein>
    <submittedName>
        <fullName evidence="6">DNA repair protein rad8</fullName>
    </submittedName>
</protein>
<dbReference type="OrthoDB" id="2801544at2759"/>
<dbReference type="EMBL" id="MNBE01000120">
    <property type="protein sequence ID" value="OKP14004.1"/>
    <property type="molecule type" value="Genomic_DNA"/>
</dbReference>
<dbReference type="GO" id="GO:0008094">
    <property type="term" value="F:ATP-dependent activity, acting on DNA"/>
    <property type="evidence" value="ECO:0007669"/>
    <property type="project" value="TreeGrafter"/>
</dbReference>
<sequence>MDPSGGVETRLPPVWPVKQPDESYEQDGGSALSSSAAIAADPALSAISPHLPPEPLHPNASPITNAENPELCIQSFSDSENFVKSTSPTPIPPTNGQSHTQVGHPNGNSGDVDSYLPVGVLWKNLDSEVSFPEVDVTLLENHRWVRTQATDGSNHVQVYVDYKMTSRGNTQRSITKLRNALKTVMAKIDRSPQAWYGYRLENGPERGKPDGAEDESLWYIFNTLRDPCPQVENMNDHWARRAMEQLLSEDHYTDLGLKTKLYPYQRRSAATMVQREAQPARMLDPRLQAYQSLSGREYYYDKEDAYITLEKVLYSEACGGILAETMGCGKTLICLAVICATRGHAPKIPIEYMSTPDKPDLIPIREKTGSLLDMAAAAAERHSEPWRTFFRELHREGRHYERCMKACEAHRGSYEIPAHQTRYQGRHSQSYARPPPKRVRICSGTIIIVPNNLLDHWQREIQTHTEGLEVLVMGQGSGQTPAADDLLRYDIILFAKTRFEREAGEPIHNRRDKLLQVDSPLTQLHWLRVIVDEGHNVAGHGSRTNMIHLLSQLHFERRWVISGTPSTGLYGVEVSLASQEANTSDTESPAEITAAALRSRKKTGNAVDNELKDLDKLRRIVIDFLDLKPWSNSRADDPADWTKYIKPIGEDGKRRKTPAIRATLQGLVVRHQLDVVSREIYIPKLYNSVRHLEPTFHDRLSINLFLFGLAVNSITSERQGPDYIFDPSNRKHLNQTINNLRQAGFWWAGSDVNPQDSIEHAEKYMEKNLEKMTVDDIDQLTRGMDIARTALNSSSWREFKHLHELGIYLRGFPDDHRSHWALDQSSPEKEPMLIGITQARRAQQYVTQHLKSIDPTQGLAGAGIKTRHELERRDRNPAKGAPESANNATATTPTPGSLYHSPKPQTNKSPKKTFTRNLFRELPATSPLQKTRFIATASAKLTYLLNKVLEFQSEEKIIIFYDNNNSAFWIAEGLELLGVEFRIYASTLKPELRTEYLKLFRESEDVRVLLMDLRQASHGLHIAQASRIFIVNPIWQPNVESQAIKRAHRIGQTRPVYVETLVLRDTLEDRMLERRKQMSEAEIQHAEKNLLDDGTMSGIVQREPFLPMGLEEDTAAEPLENPIGFFDRHRLPIPDDERSVMDSPTKDKGKDKRVPRPRESDADDTPVEGNSMPVRKKARVGFASQGEISNGNAGPSQEGKRRVLFTDQNTTSNGVGTPAPRNPHITFAPDMDISNDNDDDDEPLASRTPPRYSTPQPTYNAEDLSQRKVSLFDS</sequence>
<keyword evidence="1" id="KW-0547">Nucleotide-binding</keyword>
<dbReference type="STRING" id="1316194.A0A1Q5UNG4"/>
<dbReference type="InterPro" id="IPR027417">
    <property type="entry name" value="P-loop_NTPase"/>
</dbReference>
<name>A0A1Q5UNG4_9EURO</name>
<evidence type="ECO:0000256" key="1">
    <source>
        <dbReference type="ARBA" id="ARBA00022741"/>
    </source>
</evidence>
<keyword evidence="7" id="KW-1185">Reference proteome</keyword>
<dbReference type="PANTHER" id="PTHR45626">
    <property type="entry name" value="TRANSCRIPTION TERMINATION FACTOR 2-RELATED"/>
    <property type="match status" value="1"/>
</dbReference>
<evidence type="ECO:0000259" key="5">
    <source>
        <dbReference type="PROSITE" id="PS51194"/>
    </source>
</evidence>
<dbReference type="PANTHER" id="PTHR45626:SF51">
    <property type="entry name" value="SNF2-RELATED DOMAIN-CONTAINING PROTEIN"/>
    <property type="match status" value="1"/>
</dbReference>